<feature type="transmembrane region" description="Helical" evidence="1">
    <location>
        <begin position="78"/>
        <end position="96"/>
    </location>
</feature>
<feature type="transmembrane region" description="Helical" evidence="1">
    <location>
        <begin position="20"/>
        <end position="39"/>
    </location>
</feature>
<feature type="transmembrane region" description="Helical" evidence="1">
    <location>
        <begin position="51"/>
        <end position="71"/>
    </location>
</feature>
<evidence type="ECO:0000313" key="3">
    <source>
        <dbReference type="WBParaSite" id="Minc3s01649g25346"/>
    </source>
</evidence>
<dbReference type="AlphaFoldDB" id="A0A914MCQ1"/>
<dbReference type="InterPro" id="IPR007217">
    <property type="entry name" value="Per1-like"/>
</dbReference>
<protein>
    <recommendedName>
        <fullName evidence="1">Post-GPI attachment to proteins factor 3</fullName>
    </recommendedName>
</protein>
<keyword evidence="1" id="KW-0333">Golgi apparatus</keyword>
<reference evidence="3" key="1">
    <citation type="submission" date="2022-11" db="UniProtKB">
        <authorList>
            <consortium name="WormBaseParasite"/>
        </authorList>
    </citation>
    <scope>IDENTIFICATION</scope>
</reference>
<keyword evidence="1" id="KW-0472">Membrane</keyword>
<dbReference type="GO" id="GO:0006506">
    <property type="term" value="P:GPI anchor biosynthetic process"/>
    <property type="evidence" value="ECO:0007669"/>
    <property type="project" value="UniProtKB-KW"/>
</dbReference>
<sequence length="97" mass="11738">MKQKIKRNIKNNWKHLNKWLGFGNIGIITWIASIIFHICDNWITEIFDYCAAFTLILYTFYISICFCFSEYFEEKQNILLIGFISFYFGLYLIIHFI</sequence>
<comment type="similarity">
    <text evidence="1">Belongs to the PGAP3 family.</text>
</comment>
<comment type="subcellular location">
    <subcellularLocation>
        <location evidence="1">Golgi apparatus membrane</location>
        <topology evidence="1">Multi-pass membrane protein</topology>
    </subcellularLocation>
</comment>
<keyword evidence="1" id="KW-0812">Transmembrane</keyword>
<comment type="caution">
    <text evidence="1">Lacks conserved residue(s) required for the propagation of feature annotation.</text>
</comment>
<dbReference type="Pfam" id="PF04080">
    <property type="entry name" value="Per1"/>
    <property type="match status" value="1"/>
</dbReference>
<organism evidence="2 3">
    <name type="scientific">Meloidogyne incognita</name>
    <name type="common">Southern root-knot nematode worm</name>
    <name type="synonym">Oxyuris incognita</name>
    <dbReference type="NCBI Taxonomy" id="6306"/>
    <lineage>
        <taxon>Eukaryota</taxon>
        <taxon>Metazoa</taxon>
        <taxon>Ecdysozoa</taxon>
        <taxon>Nematoda</taxon>
        <taxon>Chromadorea</taxon>
        <taxon>Rhabditida</taxon>
        <taxon>Tylenchina</taxon>
        <taxon>Tylenchomorpha</taxon>
        <taxon>Tylenchoidea</taxon>
        <taxon>Meloidogynidae</taxon>
        <taxon>Meloidogyninae</taxon>
        <taxon>Meloidogyne</taxon>
        <taxon>Meloidogyne incognita group</taxon>
    </lineage>
</organism>
<accession>A0A914MCQ1</accession>
<evidence type="ECO:0000313" key="2">
    <source>
        <dbReference type="Proteomes" id="UP000887563"/>
    </source>
</evidence>
<keyword evidence="1" id="KW-0337">GPI-anchor biosynthesis</keyword>
<comment type="function">
    <text evidence="1">Involved in the lipid remodeling steps of GPI-anchor maturation.</text>
</comment>
<evidence type="ECO:0000256" key="1">
    <source>
        <dbReference type="RuleBase" id="RU365066"/>
    </source>
</evidence>
<proteinExistence type="inferred from homology"/>
<keyword evidence="1" id="KW-1133">Transmembrane helix</keyword>
<dbReference type="GO" id="GO:0000139">
    <property type="term" value="C:Golgi membrane"/>
    <property type="evidence" value="ECO:0007669"/>
    <property type="project" value="UniProtKB-SubCell"/>
</dbReference>
<dbReference type="Proteomes" id="UP000887563">
    <property type="component" value="Unplaced"/>
</dbReference>
<name>A0A914MCQ1_MELIC</name>
<dbReference type="WBParaSite" id="Minc3s01649g25346">
    <property type="protein sequence ID" value="Minc3s01649g25346"/>
    <property type="gene ID" value="Minc3s01649g25346"/>
</dbReference>
<keyword evidence="2" id="KW-1185">Reference proteome</keyword>